<gene>
    <name evidence="1" type="ORF">BpHYR1_033452</name>
</gene>
<keyword evidence="2" id="KW-1185">Reference proteome</keyword>
<organism evidence="1 2">
    <name type="scientific">Brachionus plicatilis</name>
    <name type="common">Marine rotifer</name>
    <name type="synonym">Brachionus muelleri</name>
    <dbReference type="NCBI Taxonomy" id="10195"/>
    <lineage>
        <taxon>Eukaryota</taxon>
        <taxon>Metazoa</taxon>
        <taxon>Spiralia</taxon>
        <taxon>Gnathifera</taxon>
        <taxon>Rotifera</taxon>
        <taxon>Eurotatoria</taxon>
        <taxon>Monogononta</taxon>
        <taxon>Pseudotrocha</taxon>
        <taxon>Ploima</taxon>
        <taxon>Brachionidae</taxon>
        <taxon>Brachionus</taxon>
    </lineage>
</organism>
<sequence>MTFLNNIIVWEKKKAGILILFCMSILNYKKRKGEYVVFESYELSATKLLLSSSCVPDKSSSHTKS</sequence>
<evidence type="ECO:0000313" key="2">
    <source>
        <dbReference type="Proteomes" id="UP000276133"/>
    </source>
</evidence>
<reference evidence="1 2" key="1">
    <citation type="journal article" date="2018" name="Sci. Rep.">
        <title>Genomic signatures of local adaptation to the degree of environmental predictability in rotifers.</title>
        <authorList>
            <person name="Franch-Gras L."/>
            <person name="Hahn C."/>
            <person name="Garcia-Roger E.M."/>
            <person name="Carmona M.J."/>
            <person name="Serra M."/>
            <person name="Gomez A."/>
        </authorList>
    </citation>
    <scope>NUCLEOTIDE SEQUENCE [LARGE SCALE GENOMIC DNA]</scope>
    <source>
        <strain evidence="1">HYR1</strain>
    </source>
</reference>
<dbReference type="AlphaFoldDB" id="A0A3M7PX08"/>
<dbReference type="Proteomes" id="UP000276133">
    <property type="component" value="Unassembled WGS sequence"/>
</dbReference>
<evidence type="ECO:0000313" key="1">
    <source>
        <dbReference type="EMBL" id="RNA03429.1"/>
    </source>
</evidence>
<name>A0A3M7PX08_BRAPC</name>
<accession>A0A3M7PX08</accession>
<comment type="caution">
    <text evidence="1">The sequence shown here is derived from an EMBL/GenBank/DDBJ whole genome shotgun (WGS) entry which is preliminary data.</text>
</comment>
<dbReference type="EMBL" id="REGN01008506">
    <property type="protein sequence ID" value="RNA03429.1"/>
    <property type="molecule type" value="Genomic_DNA"/>
</dbReference>
<proteinExistence type="predicted"/>
<protein>
    <submittedName>
        <fullName evidence="1">Uncharacterized protein</fullName>
    </submittedName>
</protein>